<reference evidence="2" key="1">
    <citation type="submission" date="2016-11" db="UniProtKB">
        <authorList>
            <consortium name="WormBaseParasite"/>
        </authorList>
    </citation>
    <scope>IDENTIFICATION</scope>
    <source>
        <strain evidence="2">KR3021</strain>
    </source>
</reference>
<sequence length="295" mass="33295">MAQPAQSLDLPDLFNFNSILLIEENGANSNNVIHNRQSIMLNGAPQTQCPECKLPITDQYFLAVDERSWHPTCLKCSACGCNLNEAVSCFVKYNRLYCKLDYEKNFLKNCIRCKSLIQANDVTMKVGSEDYYHARCFSCSACHQTLQTGEQFIRGNFGQLLCQLDAMQLLPDSYVIPTIPGPVNNLSVGEVQLPPPPSELVESTRSAVMPYSKYKARRKKDDFSDDGDASNMGLVDGNGRAKRMRTSFKHQQLKIMRHYFNLNQNPDSKDLKNLAVKTGLTKRVLQVYFQNARSA</sequence>
<organism evidence="1 2">
    <name type="scientific">Rhabditophanes sp. KR3021</name>
    <dbReference type="NCBI Taxonomy" id="114890"/>
    <lineage>
        <taxon>Eukaryota</taxon>
        <taxon>Metazoa</taxon>
        <taxon>Ecdysozoa</taxon>
        <taxon>Nematoda</taxon>
        <taxon>Chromadorea</taxon>
        <taxon>Rhabditida</taxon>
        <taxon>Tylenchina</taxon>
        <taxon>Panagrolaimomorpha</taxon>
        <taxon>Strongyloidoidea</taxon>
        <taxon>Alloionematidae</taxon>
        <taxon>Rhabditophanes</taxon>
    </lineage>
</organism>
<proteinExistence type="predicted"/>
<accession>A0AC35TRI8</accession>
<dbReference type="WBParaSite" id="RSKR_0000332000.1">
    <property type="protein sequence ID" value="RSKR_0000332000.1"/>
    <property type="gene ID" value="RSKR_0000332000"/>
</dbReference>
<dbReference type="Proteomes" id="UP000095286">
    <property type="component" value="Unplaced"/>
</dbReference>
<name>A0AC35TRI8_9BILA</name>
<protein>
    <submittedName>
        <fullName evidence="2">Homeobox domain-containing protein</fullName>
    </submittedName>
</protein>
<evidence type="ECO:0000313" key="2">
    <source>
        <dbReference type="WBParaSite" id="RSKR_0000332000.1"/>
    </source>
</evidence>
<evidence type="ECO:0000313" key="1">
    <source>
        <dbReference type="Proteomes" id="UP000095286"/>
    </source>
</evidence>